<feature type="compositionally biased region" description="Gly residues" evidence="1">
    <location>
        <begin position="65"/>
        <end position="75"/>
    </location>
</feature>
<reference evidence="3" key="1">
    <citation type="submission" date="2023-10" db="EMBL/GenBank/DDBJ databases">
        <authorList>
            <person name="Noh H."/>
        </authorList>
    </citation>
    <scope>NUCLEOTIDE SEQUENCE</scope>
    <source>
        <strain evidence="3">DUCC4014</strain>
    </source>
</reference>
<protein>
    <submittedName>
        <fullName evidence="3">Glucan endo-1,3-alpha-glucosidase agn1</fullName>
    </submittedName>
</protein>
<dbReference type="EMBL" id="CP086714">
    <property type="protein sequence ID" value="WOO77350.1"/>
    <property type="molecule type" value="Genomic_DNA"/>
</dbReference>
<evidence type="ECO:0000313" key="3">
    <source>
        <dbReference type="EMBL" id="WOO77350.1"/>
    </source>
</evidence>
<evidence type="ECO:0000256" key="1">
    <source>
        <dbReference type="SAM" id="MobiDB-lite"/>
    </source>
</evidence>
<keyword evidence="2" id="KW-0732">Signal</keyword>
<dbReference type="CDD" id="cd11577">
    <property type="entry name" value="GH71"/>
    <property type="match status" value="1"/>
</dbReference>
<dbReference type="RefSeq" id="XP_062623382.1">
    <property type="nucleotide sequence ID" value="XM_062767398.1"/>
</dbReference>
<gene>
    <name evidence="3" type="primary">agn1_2</name>
    <name evidence="3" type="ORF">LOC62_01G000940</name>
</gene>
<dbReference type="GeneID" id="87804198"/>
<dbReference type="GO" id="GO:0051118">
    <property type="term" value="F:glucan endo-1,3-alpha-glucosidase activity"/>
    <property type="evidence" value="ECO:0007669"/>
    <property type="project" value="InterPro"/>
</dbReference>
<dbReference type="Pfam" id="PF03659">
    <property type="entry name" value="Glyco_hydro_71"/>
    <property type="match status" value="1"/>
</dbReference>
<dbReference type="AlphaFoldDB" id="A0AAF0Y084"/>
<feature type="signal peptide" evidence="2">
    <location>
        <begin position="1"/>
        <end position="27"/>
    </location>
</feature>
<keyword evidence="4" id="KW-1185">Reference proteome</keyword>
<feature type="chain" id="PRO_5041930114" evidence="2">
    <location>
        <begin position="28"/>
        <end position="537"/>
    </location>
</feature>
<sequence length="537" mass="60384">MYLPKSPIVRPFLTFAVLCLALYSLLAHWEQFGGPGPHLPGASEKQVIFQASHNHDDMHAKPGTGTHGGVVPGGDHGYHGAPPPPPKPSESASKPNSTLGKPIMASTGYERRVVAHFMLGNTYPFTEKNWEDTFDLAEAHGLDGLALNLGPEDWQLTQARVAYDLASRRHDSPKAGRKPIELFFSLDMNVLAHQEWHDATSLGDKIAPLLASKGQMMRGAQPILSTFGGHDAYFGARGWKGFLVHLSNQLRRYRVEHAFFWPSFFMPPQKFIDLPFVEGTFAWNNAWPKHSRLTLKEDNPFMGKDKPYMAAISPLFFTHYGKTGEWAFDKNFIYPSDNMLYPSRWAEFMALNEGDGPEMVQIISWNDYGESHAIAPSIGAQPGSEAWTNRMDHVAFLEMTKYFADRWRNGAPEVGDEIVFWMWYRTHPKDLVIADDPIGRPDNADMAMDLLNFVALIPEGMDRPMLMLSIGKEKHPVQLVPGRFTALRFPFTTGPVHFKIESAKGLHLRGAGHHIEDATYLKAYNFNMWSGAWHAKV</sequence>
<evidence type="ECO:0000313" key="4">
    <source>
        <dbReference type="Proteomes" id="UP000827549"/>
    </source>
</evidence>
<evidence type="ECO:0000256" key="2">
    <source>
        <dbReference type="SAM" id="SignalP"/>
    </source>
</evidence>
<proteinExistence type="predicted"/>
<accession>A0AAF0Y084</accession>
<dbReference type="Proteomes" id="UP000827549">
    <property type="component" value="Chromosome 1"/>
</dbReference>
<name>A0AAF0Y084_9TREE</name>
<organism evidence="3 4">
    <name type="scientific">Vanrija pseudolonga</name>
    <dbReference type="NCBI Taxonomy" id="143232"/>
    <lineage>
        <taxon>Eukaryota</taxon>
        <taxon>Fungi</taxon>
        <taxon>Dikarya</taxon>
        <taxon>Basidiomycota</taxon>
        <taxon>Agaricomycotina</taxon>
        <taxon>Tremellomycetes</taxon>
        <taxon>Trichosporonales</taxon>
        <taxon>Trichosporonaceae</taxon>
        <taxon>Vanrija</taxon>
    </lineage>
</organism>
<feature type="region of interest" description="Disordered" evidence="1">
    <location>
        <begin position="55"/>
        <end position="102"/>
    </location>
</feature>
<dbReference type="Gene3D" id="3.20.20.80">
    <property type="entry name" value="Glycosidases"/>
    <property type="match status" value="1"/>
</dbReference>
<dbReference type="InterPro" id="IPR005197">
    <property type="entry name" value="Glyco_hydro_71"/>
</dbReference>